<dbReference type="AlphaFoldDB" id="A0A9J6B261"/>
<sequence>MGNKINSFFLLSKLSIPSIMAVAEFVVAGGDYMGVWVETPKSWNWKSFSKTTMPIALHRNGSYDDMIASVI</sequence>
<proteinExistence type="predicted"/>
<evidence type="ECO:0000313" key="2">
    <source>
        <dbReference type="EMBL" id="KAG5630853.1"/>
    </source>
</evidence>
<evidence type="ECO:0000313" key="3">
    <source>
        <dbReference type="Proteomes" id="UP000824120"/>
    </source>
</evidence>
<evidence type="ECO:0000256" key="1">
    <source>
        <dbReference type="SAM" id="SignalP"/>
    </source>
</evidence>
<keyword evidence="3" id="KW-1185">Reference proteome</keyword>
<gene>
    <name evidence="2" type="ORF">H5410_002570</name>
</gene>
<dbReference type="OrthoDB" id="1322122at2759"/>
<dbReference type="Proteomes" id="UP000824120">
    <property type="component" value="Chromosome 1"/>
</dbReference>
<reference evidence="2 3" key="1">
    <citation type="submission" date="2020-09" db="EMBL/GenBank/DDBJ databases">
        <title>De no assembly of potato wild relative species, Solanum commersonii.</title>
        <authorList>
            <person name="Cho K."/>
        </authorList>
    </citation>
    <scope>NUCLEOTIDE SEQUENCE [LARGE SCALE GENOMIC DNA]</scope>
    <source>
        <strain evidence="2">LZ3.2</strain>
        <tissue evidence="2">Leaf</tissue>
    </source>
</reference>
<organism evidence="2 3">
    <name type="scientific">Solanum commersonii</name>
    <name type="common">Commerson's wild potato</name>
    <name type="synonym">Commerson's nightshade</name>
    <dbReference type="NCBI Taxonomy" id="4109"/>
    <lineage>
        <taxon>Eukaryota</taxon>
        <taxon>Viridiplantae</taxon>
        <taxon>Streptophyta</taxon>
        <taxon>Embryophyta</taxon>
        <taxon>Tracheophyta</taxon>
        <taxon>Spermatophyta</taxon>
        <taxon>Magnoliopsida</taxon>
        <taxon>eudicotyledons</taxon>
        <taxon>Gunneridae</taxon>
        <taxon>Pentapetalae</taxon>
        <taxon>asterids</taxon>
        <taxon>lamiids</taxon>
        <taxon>Solanales</taxon>
        <taxon>Solanaceae</taxon>
        <taxon>Solanoideae</taxon>
        <taxon>Solaneae</taxon>
        <taxon>Solanum</taxon>
    </lineage>
</organism>
<comment type="caution">
    <text evidence="2">The sequence shown here is derived from an EMBL/GenBank/DDBJ whole genome shotgun (WGS) entry which is preliminary data.</text>
</comment>
<dbReference type="EMBL" id="JACXVP010000001">
    <property type="protein sequence ID" value="KAG5630853.1"/>
    <property type="molecule type" value="Genomic_DNA"/>
</dbReference>
<protein>
    <submittedName>
        <fullName evidence="2">Uncharacterized protein</fullName>
    </submittedName>
</protein>
<name>A0A9J6B261_SOLCO</name>
<feature type="chain" id="PRO_5039915177" evidence="1">
    <location>
        <begin position="22"/>
        <end position="71"/>
    </location>
</feature>
<feature type="signal peptide" evidence="1">
    <location>
        <begin position="1"/>
        <end position="21"/>
    </location>
</feature>
<accession>A0A9J6B261</accession>
<keyword evidence="1" id="KW-0732">Signal</keyword>